<dbReference type="Pfam" id="PF14905">
    <property type="entry name" value="OMP_b-brl_3"/>
    <property type="match status" value="1"/>
</dbReference>
<evidence type="ECO:0000313" key="4">
    <source>
        <dbReference type="Proteomes" id="UP000065822"/>
    </source>
</evidence>
<dbReference type="InterPro" id="IPR041700">
    <property type="entry name" value="OMP_b-brl_3"/>
</dbReference>
<feature type="domain" description="Outer membrane protein beta-barrel" evidence="1">
    <location>
        <begin position="318"/>
        <end position="705"/>
    </location>
</feature>
<dbReference type="EMBL" id="LT906449">
    <property type="protein sequence ID" value="SNV11467.1"/>
    <property type="molecule type" value="Genomic_DNA"/>
</dbReference>
<name>A0AAX2GYE2_9FLAO</name>
<proteinExistence type="predicted"/>
<keyword evidence="2" id="KW-0675">Receptor</keyword>
<accession>A0AAX2GYE2</accession>
<keyword evidence="4" id="KW-1185">Reference proteome</keyword>
<dbReference type="Proteomes" id="UP000215539">
    <property type="component" value="Chromosome 1"/>
</dbReference>
<dbReference type="AlphaFoldDB" id="A0AAX2GYE2"/>
<evidence type="ECO:0000313" key="5">
    <source>
        <dbReference type="Proteomes" id="UP000215539"/>
    </source>
</evidence>
<dbReference type="KEGG" id="chg:AXF12_01720"/>
<dbReference type="Proteomes" id="UP000065822">
    <property type="component" value="Chromosome"/>
</dbReference>
<evidence type="ECO:0000259" key="1">
    <source>
        <dbReference type="Pfam" id="PF14905"/>
    </source>
</evidence>
<dbReference type="EMBL" id="CP014227">
    <property type="protein sequence ID" value="AMD84362.1"/>
    <property type="molecule type" value="Genomic_DNA"/>
</dbReference>
<dbReference type="RefSeq" id="WP_066427928.1">
    <property type="nucleotide sequence ID" value="NZ_CP014227.1"/>
</dbReference>
<reference evidence="2 4" key="1">
    <citation type="submission" date="2016-02" db="EMBL/GenBank/DDBJ databases">
        <authorList>
            <person name="Holder M.E."/>
            <person name="Ajami N.J."/>
            <person name="Petrosino J.F."/>
        </authorList>
    </citation>
    <scope>NUCLEOTIDE SEQUENCE [LARGE SCALE GENOMIC DNA]</scope>
    <source>
        <strain evidence="2 4">CCUG 32990</strain>
    </source>
</reference>
<evidence type="ECO:0000313" key="3">
    <source>
        <dbReference type="EMBL" id="SNV11467.1"/>
    </source>
</evidence>
<dbReference type="SUPFAM" id="SSF56935">
    <property type="entry name" value="Porins"/>
    <property type="match status" value="1"/>
</dbReference>
<sequence>MKTAISAEDGSFAFQDVAEGNCRIEVVSIFYEAYFRDISVTSDVSLGVVTISEKTQNLKEVTITGRRNPITPTDTGTLIEVAGSRLSNQNDVFSILNYAPSISTASGLKIFGSDDILLILDGKELHLSKDKLEQFLSKIPVKSIQTIEVIDRADVSFDTSKSGVIKINTLQKDGWTGSLSQNVFYKKRIGYSDDADLFYANDDFRIFGTFYHSRGKTFSESTENQLLKSQNIAYNSTTEASLKRKENSFMLEADYYLNENSDLSFLYVYDYDVDANHDRDIHTDVLKNKHFDHLLTYKRLFDQTSKDHSFSLNFNSELDTLGSNVKIALDFMNKKYINPVWEEETHHQMPIIKEKREQNSHSNSFVYVFNTSWNKKFSNKQQISLGTRLSLVDNKDYFEHLDIINNQKIRNTRFSNDFFLKEYIFAVYSSYNFPLGAKSNITLGVRSEYNYNDFTNTMERFNNHSTQWMLNGQYNTKLWGNNFYISAVKRFNRVNYYSFNPTYIKDTPTSAYSGSKDLKPIDVYQLQTGYKIGDVNLALVYRYYEHNVLYRPNNINGVVTTRPENVGYRNEFYAFASTFQKFTDWWELNLKLTDGHLGFKLPEERFSSLYGEVQLTQNFNLPWHIQMRLDYSYTSDRKFLYTKNYYDHSLNMRLFYPLSKSFKLSAFVNDIFNTSRSESEYDFNNIYQHSFNKFDTRSFGVSLTYDFSKGKEVDDDIRSSGAENEKNRLR</sequence>
<gene>
    <name evidence="2" type="ORF">AXF12_01720</name>
    <name evidence="3" type="ORF">SAMEA44541418_01411</name>
</gene>
<reference evidence="3 5" key="2">
    <citation type="submission" date="2017-06" db="EMBL/GenBank/DDBJ databases">
        <authorList>
            <consortium name="Pathogen Informatics"/>
        </authorList>
    </citation>
    <scope>NUCLEOTIDE SEQUENCE [LARGE SCALE GENOMIC DNA]</scope>
    <source>
        <strain evidence="3 5">NCTC12947</strain>
    </source>
</reference>
<protein>
    <submittedName>
        <fullName evidence="2">TonB-dependent receptor</fullName>
    </submittedName>
</protein>
<evidence type="ECO:0000313" key="2">
    <source>
        <dbReference type="EMBL" id="AMD84362.1"/>
    </source>
</evidence>
<organism evidence="3 5">
    <name type="scientific">Capnocytophaga haemolytica</name>
    <dbReference type="NCBI Taxonomy" id="45243"/>
    <lineage>
        <taxon>Bacteria</taxon>
        <taxon>Pseudomonadati</taxon>
        <taxon>Bacteroidota</taxon>
        <taxon>Flavobacteriia</taxon>
        <taxon>Flavobacteriales</taxon>
        <taxon>Flavobacteriaceae</taxon>
        <taxon>Capnocytophaga</taxon>
    </lineage>
</organism>